<dbReference type="EMBL" id="JH159157">
    <property type="protein sequence ID" value="EGZ12676.1"/>
    <property type="molecule type" value="Genomic_DNA"/>
</dbReference>
<dbReference type="KEGG" id="psoj:PHYSODRAFT_337094"/>
<feature type="compositionally biased region" description="Acidic residues" evidence="1">
    <location>
        <begin position="136"/>
        <end position="150"/>
    </location>
</feature>
<gene>
    <name evidence="2" type="ORF">PHYSODRAFT_337094</name>
</gene>
<accession>G4ZY16</accession>
<name>G4ZY16_PHYSP</name>
<dbReference type="AlphaFoldDB" id="G4ZY16"/>
<evidence type="ECO:0000313" key="3">
    <source>
        <dbReference type="Proteomes" id="UP000002640"/>
    </source>
</evidence>
<sequence>MSSSSKTRTRLTQQQKLRLIKKAESSTAVKYEDLALWAKPHESAQRKNKPSPFQLQIDQNIVEFIMLAEAEGICLSASTIQKCWFTSRFANSEKPPDPSALFSPPSVMAMQEQAQQPRGRAGFSRPDPDVLPAVNEVDEGADETMAEATV</sequence>
<evidence type="ECO:0000256" key="1">
    <source>
        <dbReference type="SAM" id="MobiDB-lite"/>
    </source>
</evidence>
<dbReference type="RefSeq" id="XP_009533009.1">
    <property type="nucleotide sequence ID" value="XM_009534714.1"/>
</dbReference>
<evidence type="ECO:0008006" key="4">
    <source>
        <dbReference type="Google" id="ProtNLM"/>
    </source>
</evidence>
<dbReference type="InParanoid" id="G4ZY16"/>
<reference evidence="2 3" key="1">
    <citation type="journal article" date="2006" name="Science">
        <title>Phytophthora genome sequences uncover evolutionary origins and mechanisms of pathogenesis.</title>
        <authorList>
            <person name="Tyler B.M."/>
            <person name="Tripathy S."/>
            <person name="Zhang X."/>
            <person name="Dehal P."/>
            <person name="Jiang R.H."/>
            <person name="Aerts A."/>
            <person name="Arredondo F.D."/>
            <person name="Baxter L."/>
            <person name="Bensasson D."/>
            <person name="Beynon J.L."/>
            <person name="Chapman J."/>
            <person name="Damasceno C.M."/>
            <person name="Dorrance A.E."/>
            <person name="Dou D."/>
            <person name="Dickerman A.W."/>
            <person name="Dubchak I.L."/>
            <person name="Garbelotto M."/>
            <person name="Gijzen M."/>
            <person name="Gordon S.G."/>
            <person name="Govers F."/>
            <person name="Grunwald N.J."/>
            <person name="Huang W."/>
            <person name="Ivors K.L."/>
            <person name="Jones R.W."/>
            <person name="Kamoun S."/>
            <person name="Krampis K."/>
            <person name="Lamour K.H."/>
            <person name="Lee M.K."/>
            <person name="McDonald W.H."/>
            <person name="Medina M."/>
            <person name="Meijer H.J."/>
            <person name="Nordberg E.K."/>
            <person name="Maclean D.J."/>
            <person name="Ospina-Giraldo M.D."/>
            <person name="Morris P.F."/>
            <person name="Phuntumart V."/>
            <person name="Putnam N.H."/>
            <person name="Rash S."/>
            <person name="Rose J.K."/>
            <person name="Sakihama Y."/>
            <person name="Salamov A.A."/>
            <person name="Savidor A."/>
            <person name="Scheuring C.F."/>
            <person name="Smith B.M."/>
            <person name="Sobral B.W."/>
            <person name="Terry A."/>
            <person name="Torto-Alalibo T.A."/>
            <person name="Win J."/>
            <person name="Xu Z."/>
            <person name="Zhang H."/>
            <person name="Grigoriev I.V."/>
            <person name="Rokhsar D.S."/>
            <person name="Boore J.L."/>
        </authorList>
    </citation>
    <scope>NUCLEOTIDE SEQUENCE [LARGE SCALE GENOMIC DNA]</scope>
    <source>
        <strain evidence="2 3">P6497</strain>
    </source>
</reference>
<feature type="region of interest" description="Disordered" evidence="1">
    <location>
        <begin position="91"/>
        <end position="150"/>
    </location>
</feature>
<dbReference type="Proteomes" id="UP000002640">
    <property type="component" value="Unassembled WGS sequence"/>
</dbReference>
<evidence type="ECO:0000313" key="2">
    <source>
        <dbReference type="EMBL" id="EGZ12676.1"/>
    </source>
</evidence>
<dbReference type="GeneID" id="20647310"/>
<proteinExistence type="predicted"/>
<keyword evidence="3" id="KW-1185">Reference proteome</keyword>
<organism evidence="2 3">
    <name type="scientific">Phytophthora sojae (strain P6497)</name>
    <name type="common">Soybean stem and root rot agent</name>
    <name type="synonym">Phytophthora megasperma f. sp. glycines</name>
    <dbReference type="NCBI Taxonomy" id="1094619"/>
    <lineage>
        <taxon>Eukaryota</taxon>
        <taxon>Sar</taxon>
        <taxon>Stramenopiles</taxon>
        <taxon>Oomycota</taxon>
        <taxon>Peronosporomycetes</taxon>
        <taxon>Peronosporales</taxon>
        <taxon>Peronosporaceae</taxon>
        <taxon>Phytophthora</taxon>
    </lineage>
</organism>
<protein>
    <recommendedName>
        <fullName evidence="4">HTH CENPB-type domain-containing protein</fullName>
    </recommendedName>
</protein>